<reference evidence="6 8" key="1">
    <citation type="submission" date="2024-05" db="EMBL/GenBank/DDBJ databases">
        <authorList>
            <person name="Wallberg A."/>
        </authorList>
    </citation>
    <scope>NUCLEOTIDE SEQUENCE [LARGE SCALE GENOMIC DNA]</scope>
</reference>
<gene>
    <name evidence="6" type="ORF">MNOR_LOCUS39867</name>
    <name evidence="7" type="ORF">MNOR_LOCUS39868</name>
</gene>
<keyword evidence="8" id="KW-1185">Reference proteome</keyword>
<evidence type="ECO:0000313" key="8">
    <source>
        <dbReference type="Proteomes" id="UP001497623"/>
    </source>
</evidence>
<keyword evidence="4" id="KW-1133">Transmembrane helix</keyword>
<dbReference type="PANTHER" id="PTHR24171:SF9">
    <property type="entry name" value="ANKYRIN REPEAT DOMAIN-CONTAINING PROTEIN 39"/>
    <property type="match status" value="1"/>
</dbReference>
<keyword evidence="2 3" id="KW-0040">ANK repeat</keyword>
<dbReference type="PROSITE" id="PS50297">
    <property type="entry name" value="ANK_REP_REGION"/>
    <property type="match status" value="2"/>
</dbReference>
<dbReference type="SMART" id="SM00248">
    <property type="entry name" value="ANK"/>
    <property type="match status" value="3"/>
</dbReference>
<evidence type="ECO:0000313" key="6">
    <source>
        <dbReference type="EMBL" id="CAL4232343.1"/>
    </source>
</evidence>
<name>A0AAV2SRK1_MEGNR</name>
<dbReference type="SUPFAM" id="SSF48403">
    <property type="entry name" value="Ankyrin repeat"/>
    <property type="match status" value="1"/>
</dbReference>
<keyword evidence="1" id="KW-0677">Repeat</keyword>
<evidence type="ECO:0000256" key="1">
    <source>
        <dbReference type="ARBA" id="ARBA00022737"/>
    </source>
</evidence>
<dbReference type="EMBL" id="CAXKWB010110482">
    <property type="protein sequence ID" value="CAL4232346.1"/>
    <property type="molecule type" value="Genomic_DNA"/>
</dbReference>
<evidence type="ECO:0008006" key="9">
    <source>
        <dbReference type="Google" id="ProtNLM"/>
    </source>
</evidence>
<organism evidence="6 8">
    <name type="scientific">Meganyctiphanes norvegica</name>
    <name type="common">Northern krill</name>
    <name type="synonym">Thysanopoda norvegica</name>
    <dbReference type="NCBI Taxonomy" id="48144"/>
    <lineage>
        <taxon>Eukaryota</taxon>
        <taxon>Metazoa</taxon>
        <taxon>Ecdysozoa</taxon>
        <taxon>Arthropoda</taxon>
        <taxon>Crustacea</taxon>
        <taxon>Multicrustacea</taxon>
        <taxon>Malacostraca</taxon>
        <taxon>Eumalacostraca</taxon>
        <taxon>Eucarida</taxon>
        <taxon>Euphausiacea</taxon>
        <taxon>Euphausiidae</taxon>
        <taxon>Meganyctiphanes</taxon>
    </lineage>
</organism>
<feature type="repeat" description="ANK" evidence="3">
    <location>
        <begin position="91"/>
        <end position="123"/>
    </location>
</feature>
<dbReference type="AlphaFoldDB" id="A0AAV2SRK1"/>
<accession>A0AAV2SRK1</accession>
<evidence type="ECO:0000313" key="7">
    <source>
        <dbReference type="EMBL" id="CAL4232346.1"/>
    </source>
</evidence>
<dbReference type="PANTHER" id="PTHR24171">
    <property type="entry name" value="ANKYRIN REPEAT DOMAIN-CONTAINING PROTEIN 39-RELATED"/>
    <property type="match status" value="1"/>
</dbReference>
<protein>
    <recommendedName>
        <fullName evidence="9">Ankyrin repeat domain-containing protein</fullName>
    </recommendedName>
</protein>
<dbReference type="PROSITE" id="PS50088">
    <property type="entry name" value="ANK_REPEAT"/>
    <property type="match status" value="2"/>
</dbReference>
<feature type="chain" id="PRO_5044714382" description="Ankyrin repeat domain-containing protein" evidence="5">
    <location>
        <begin position="24"/>
        <end position="217"/>
    </location>
</feature>
<evidence type="ECO:0000256" key="3">
    <source>
        <dbReference type="PROSITE-ProRule" id="PRU00023"/>
    </source>
</evidence>
<evidence type="ECO:0000256" key="2">
    <source>
        <dbReference type="ARBA" id="ARBA00023043"/>
    </source>
</evidence>
<feature type="signal peptide" evidence="5">
    <location>
        <begin position="1"/>
        <end position="23"/>
    </location>
</feature>
<dbReference type="InterPro" id="IPR036770">
    <property type="entry name" value="Ankyrin_rpt-contain_sf"/>
</dbReference>
<evidence type="ECO:0000256" key="4">
    <source>
        <dbReference type="SAM" id="Phobius"/>
    </source>
</evidence>
<keyword evidence="4" id="KW-0472">Membrane</keyword>
<evidence type="ECO:0000256" key="5">
    <source>
        <dbReference type="SAM" id="SignalP"/>
    </source>
</evidence>
<comment type="caution">
    <text evidence="6">The sequence shown here is derived from an EMBL/GenBank/DDBJ whole genome shotgun (WGS) entry which is preliminary data.</text>
</comment>
<dbReference type="InterPro" id="IPR002110">
    <property type="entry name" value="Ankyrin_rpt"/>
</dbReference>
<keyword evidence="4" id="KW-0812">Transmembrane</keyword>
<feature type="repeat" description="ANK" evidence="3">
    <location>
        <begin position="58"/>
        <end position="90"/>
    </location>
</feature>
<dbReference type="Proteomes" id="UP001497623">
    <property type="component" value="Unassembled WGS sequence"/>
</dbReference>
<feature type="transmembrane region" description="Helical" evidence="4">
    <location>
        <begin position="160"/>
        <end position="185"/>
    </location>
</feature>
<sequence length="217" mass="24139">MGTLATVSVLILLWTIRVVPTEASSGQKLYEASRVGNLTEVKRLSEGTCEHVNWKQGNNYTSLHLAAEGDHIEVVKYLLACNANIDIQSYIGETALIMATEKGHFNVAKELIENGANLWLKTDAGDTPLVLASRKGFTDIVQLINPYSTIVNTTAKIHTLFVLMIIFAVTVFILVLSLIGVCLYFRYKLRSLQLSSQQHALAFNNDENQEVVHIYEN</sequence>
<proteinExistence type="predicted"/>
<dbReference type="Pfam" id="PF12796">
    <property type="entry name" value="Ank_2"/>
    <property type="match status" value="1"/>
</dbReference>
<dbReference type="Gene3D" id="1.25.40.20">
    <property type="entry name" value="Ankyrin repeat-containing domain"/>
    <property type="match status" value="1"/>
</dbReference>
<dbReference type="EMBL" id="CAXKWB010110482">
    <property type="protein sequence ID" value="CAL4232343.1"/>
    <property type="molecule type" value="Genomic_DNA"/>
</dbReference>
<keyword evidence="5" id="KW-0732">Signal</keyword>